<name>L9L528_TUPCH</name>
<accession>L9L528</accession>
<evidence type="ECO:0000313" key="2">
    <source>
        <dbReference type="Proteomes" id="UP000011518"/>
    </source>
</evidence>
<dbReference type="InParanoid" id="L9L528"/>
<reference evidence="2" key="2">
    <citation type="journal article" date="2013" name="Nat. Commun.">
        <title>Genome of the Chinese tree shrew.</title>
        <authorList>
            <person name="Fan Y."/>
            <person name="Huang Z.Y."/>
            <person name="Cao C.C."/>
            <person name="Chen C.S."/>
            <person name="Chen Y.X."/>
            <person name="Fan D.D."/>
            <person name="He J."/>
            <person name="Hou H.L."/>
            <person name="Hu L."/>
            <person name="Hu X.T."/>
            <person name="Jiang X.T."/>
            <person name="Lai R."/>
            <person name="Lang Y.S."/>
            <person name="Liang B."/>
            <person name="Liao S.G."/>
            <person name="Mu D."/>
            <person name="Ma Y.Y."/>
            <person name="Niu Y.Y."/>
            <person name="Sun X.Q."/>
            <person name="Xia J.Q."/>
            <person name="Xiao J."/>
            <person name="Xiong Z.Q."/>
            <person name="Xu L."/>
            <person name="Yang L."/>
            <person name="Zhang Y."/>
            <person name="Zhao W."/>
            <person name="Zhao X.D."/>
            <person name="Zheng Y.T."/>
            <person name="Zhou J.M."/>
            <person name="Zhu Y.B."/>
            <person name="Zhang G.J."/>
            <person name="Wang J."/>
            <person name="Yao Y.G."/>
        </authorList>
    </citation>
    <scope>NUCLEOTIDE SEQUENCE [LARGE SCALE GENOMIC DNA]</scope>
</reference>
<dbReference type="Proteomes" id="UP000011518">
    <property type="component" value="Unassembled WGS sequence"/>
</dbReference>
<reference evidence="2" key="1">
    <citation type="submission" date="2012-07" db="EMBL/GenBank/DDBJ databases">
        <title>Genome of the Chinese tree shrew, a rising model animal genetically related to primates.</title>
        <authorList>
            <person name="Zhang G."/>
            <person name="Fan Y."/>
            <person name="Yao Y."/>
            <person name="Huang Z."/>
        </authorList>
    </citation>
    <scope>NUCLEOTIDE SEQUENCE [LARGE SCALE GENOMIC DNA]</scope>
</reference>
<organism evidence="1 2">
    <name type="scientific">Tupaia chinensis</name>
    <name type="common">Chinese tree shrew</name>
    <name type="synonym">Tupaia belangeri chinensis</name>
    <dbReference type="NCBI Taxonomy" id="246437"/>
    <lineage>
        <taxon>Eukaryota</taxon>
        <taxon>Metazoa</taxon>
        <taxon>Chordata</taxon>
        <taxon>Craniata</taxon>
        <taxon>Vertebrata</taxon>
        <taxon>Euteleostomi</taxon>
        <taxon>Mammalia</taxon>
        <taxon>Eutheria</taxon>
        <taxon>Euarchontoglires</taxon>
        <taxon>Scandentia</taxon>
        <taxon>Tupaiidae</taxon>
        <taxon>Tupaia</taxon>
    </lineage>
</organism>
<keyword evidence="2" id="KW-1185">Reference proteome</keyword>
<dbReference type="AlphaFoldDB" id="L9L528"/>
<evidence type="ECO:0000313" key="1">
    <source>
        <dbReference type="EMBL" id="ELW70166.1"/>
    </source>
</evidence>
<gene>
    <name evidence="1" type="ORF">TREES_T100020308</name>
</gene>
<protein>
    <submittedName>
        <fullName evidence="1">Uncharacterized protein</fullName>
    </submittedName>
</protein>
<dbReference type="EMBL" id="KB320505">
    <property type="protein sequence ID" value="ELW70166.1"/>
    <property type="molecule type" value="Genomic_DNA"/>
</dbReference>
<sequence length="79" mass="8625">MATDSTFELQMHGEGEADAADQLARFSILHPRHKPEIAIGRGREGSAKALRCFLVLQTVNKGQEVGLLPSEHIPQAMES</sequence>
<proteinExistence type="predicted"/>